<dbReference type="PROSITE" id="PS51029">
    <property type="entry name" value="MADF"/>
    <property type="match status" value="1"/>
</dbReference>
<feature type="domain" description="MADF" evidence="4">
    <location>
        <begin position="53"/>
        <end position="149"/>
    </location>
</feature>
<feature type="signal peptide" evidence="3">
    <location>
        <begin position="1"/>
        <end position="22"/>
    </location>
</feature>
<name>A0A9J7HZR2_MUSDO</name>
<gene>
    <name evidence="6" type="primary">LOC101895651</name>
</gene>
<reference evidence="6" key="1">
    <citation type="submission" date="2025-08" db="UniProtKB">
        <authorList>
            <consortium name="RefSeq"/>
        </authorList>
    </citation>
    <scope>IDENTIFICATION</scope>
    <source>
        <strain evidence="6">Aabys</strain>
        <tissue evidence="6">Whole body</tissue>
    </source>
</reference>
<feature type="chain" id="PRO_5039907550" evidence="3">
    <location>
        <begin position="23"/>
        <end position="266"/>
    </location>
</feature>
<keyword evidence="3" id="KW-0732">Signal</keyword>
<dbReference type="Pfam" id="PF10545">
    <property type="entry name" value="MADF_DNA_bdg"/>
    <property type="match status" value="1"/>
</dbReference>
<keyword evidence="1" id="KW-0175">Coiled coil</keyword>
<accession>A0A9J7HZR2</accession>
<dbReference type="RefSeq" id="XP_005179917.2">
    <property type="nucleotide sequence ID" value="XM_005179860.4"/>
</dbReference>
<evidence type="ECO:0000313" key="5">
    <source>
        <dbReference type="Proteomes" id="UP001652621"/>
    </source>
</evidence>
<dbReference type="VEuPathDB" id="VectorBase:MDOMA2_001027"/>
<dbReference type="InterPro" id="IPR006578">
    <property type="entry name" value="MADF-dom"/>
</dbReference>
<dbReference type="AlphaFoldDB" id="A0A9J7HZR2"/>
<organism evidence="5 6">
    <name type="scientific">Musca domestica</name>
    <name type="common">House fly</name>
    <dbReference type="NCBI Taxonomy" id="7370"/>
    <lineage>
        <taxon>Eukaryota</taxon>
        <taxon>Metazoa</taxon>
        <taxon>Ecdysozoa</taxon>
        <taxon>Arthropoda</taxon>
        <taxon>Hexapoda</taxon>
        <taxon>Insecta</taxon>
        <taxon>Pterygota</taxon>
        <taxon>Neoptera</taxon>
        <taxon>Endopterygota</taxon>
        <taxon>Diptera</taxon>
        <taxon>Brachycera</taxon>
        <taxon>Muscomorpha</taxon>
        <taxon>Muscoidea</taxon>
        <taxon>Muscidae</taxon>
        <taxon>Musca</taxon>
    </lineage>
</organism>
<feature type="coiled-coil region" evidence="1">
    <location>
        <begin position="98"/>
        <end position="125"/>
    </location>
</feature>
<protein>
    <submittedName>
        <fullName evidence="6">Uncharacterized protein LOC101895651</fullName>
    </submittedName>
</protein>
<evidence type="ECO:0000256" key="1">
    <source>
        <dbReference type="SAM" id="Coils"/>
    </source>
</evidence>
<evidence type="ECO:0000259" key="4">
    <source>
        <dbReference type="PROSITE" id="PS51029"/>
    </source>
</evidence>
<evidence type="ECO:0000256" key="2">
    <source>
        <dbReference type="SAM" id="MobiDB-lite"/>
    </source>
</evidence>
<sequence length="266" mass="30803">MLEAKSPFVFIFLVLDVQLTLTCVRLRDHAYSFSFVTLGCIEMSDTEKKHIIELLEVYRSLPALWDVKSEEYSKRAIKENQYEVLMSKYREQYPNAEKKDLTRKINTLRTNYRRELKRKKDLEKSGTGGAFKTSLYYFDALRFLDEIDEIETPRKFSKPRSFRPGKGSVPKKKKTSATNELVILATKRLKKAEVSNHSIASVWAEKLSKIDHIQRIFAEKLINDVIFHGELGLLNFNTGLTNTIAFSDESRSSTPPIKSYEEEDSL</sequence>
<evidence type="ECO:0000313" key="6">
    <source>
        <dbReference type="RefSeq" id="XP_005179917.2"/>
    </source>
</evidence>
<dbReference type="OrthoDB" id="6152242at2759"/>
<dbReference type="PANTHER" id="PTHR21505:SF8">
    <property type="entry name" value="DPT-YFP REPRESSOR BY OVEREXPRESSION, ISOFORM D-RELATED"/>
    <property type="match status" value="1"/>
</dbReference>
<feature type="region of interest" description="Disordered" evidence="2">
    <location>
        <begin position="247"/>
        <end position="266"/>
    </location>
</feature>
<keyword evidence="5" id="KW-1185">Reference proteome</keyword>
<proteinExistence type="predicted"/>
<dbReference type="KEGG" id="mde:101895651"/>
<dbReference type="GeneID" id="101895651"/>
<dbReference type="SMART" id="SM00595">
    <property type="entry name" value="MADF"/>
    <property type="match status" value="1"/>
</dbReference>
<dbReference type="PANTHER" id="PTHR21505">
    <property type="entry name" value="MADF DOMAIN-CONTAINING PROTEIN-RELATED"/>
    <property type="match status" value="1"/>
</dbReference>
<evidence type="ECO:0000256" key="3">
    <source>
        <dbReference type="SAM" id="SignalP"/>
    </source>
</evidence>
<dbReference type="Proteomes" id="UP001652621">
    <property type="component" value="Unplaced"/>
</dbReference>